<dbReference type="GO" id="GO:0030643">
    <property type="term" value="P:intracellular phosphate ion homeostasis"/>
    <property type="evidence" value="ECO:0007669"/>
    <property type="project" value="InterPro"/>
</dbReference>
<keyword evidence="10" id="KW-1185">Reference proteome</keyword>
<dbReference type="PANTHER" id="PTHR42930:SF3">
    <property type="entry name" value="PHOSPHATE-SPECIFIC TRANSPORT SYSTEM ACCESSORY PROTEIN PHOU"/>
    <property type="match status" value="1"/>
</dbReference>
<sequence length="225" mass="25200">MREVFHGDLDQVTSDLVEMCALVRTAVERATQAILDADVQVAEQVIADDHTIDQTRHELDALAIDLLARQAPVATDLRRVVTAMRMSGEIERMGDLARHVAKLTRLRYPEPAVPDELRDLITRMGDVANRIVAKAGVVVAEHDGLEVHEVELIDDELDALHREMYTRITSESWTYGPGTAVDMALLGRYYERFGDHAVSVARRVNYMVTGELDGLPDVDERDDII</sequence>
<comment type="subunit">
    <text evidence="3 7">Homodimer.</text>
</comment>
<evidence type="ECO:0000256" key="6">
    <source>
        <dbReference type="ARBA" id="ARBA00022592"/>
    </source>
</evidence>
<dbReference type="GO" id="GO:0045936">
    <property type="term" value="P:negative regulation of phosphate metabolic process"/>
    <property type="evidence" value="ECO:0007669"/>
    <property type="project" value="InterPro"/>
</dbReference>
<dbReference type="NCBIfam" id="TIGR02135">
    <property type="entry name" value="phoU_full"/>
    <property type="match status" value="1"/>
</dbReference>
<dbReference type="PANTHER" id="PTHR42930">
    <property type="entry name" value="PHOSPHATE-SPECIFIC TRANSPORT SYSTEM ACCESSORY PROTEIN PHOU"/>
    <property type="match status" value="1"/>
</dbReference>
<comment type="similarity">
    <text evidence="2 7">Belongs to the PhoU family.</text>
</comment>
<dbReference type="PIRSF" id="PIRSF003107">
    <property type="entry name" value="PhoU"/>
    <property type="match status" value="1"/>
</dbReference>
<evidence type="ECO:0000259" key="8">
    <source>
        <dbReference type="Pfam" id="PF01895"/>
    </source>
</evidence>
<dbReference type="Proteomes" id="UP000592181">
    <property type="component" value="Unassembled WGS sequence"/>
</dbReference>
<dbReference type="Pfam" id="PF01895">
    <property type="entry name" value="PhoU"/>
    <property type="match status" value="2"/>
</dbReference>
<evidence type="ECO:0000313" key="9">
    <source>
        <dbReference type="EMBL" id="NYG36931.1"/>
    </source>
</evidence>
<dbReference type="EMBL" id="JACBZX010000001">
    <property type="protein sequence ID" value="NYG36931.1"/>
    <property type="molecule type" value="Genomic_DNA"/>
</dbReference>
<evidence type="ECO:0000256" key="4">
    <source>
        <dbReference type="ARBA" id="ARBA00022448"/>
    </source>
</evidence>
<comment type="subcellular location">
    <subcellularLocation>
        <location evidence="1 7">Cytoplasm</location>
    </subcellularLocation>
</comment>
<feature type="domain" description="PhoU" evidence="8">
    <location>
        <begin position="121"/>
        <end position="204"/>
    </location>
</feature>
<accession>A0A852XEP1</accession>
<dbReference type="AlphaFoldDB" id="A0A852XEP1"/>
<comment type="function">
    <text evidence="7">Plays a role in the regulation of phosphate uptake.</text>
</comment>
<comment type="caution">
    <text evidence="9">The sequence shown here is derived from an EMBL/GenBank/DDBJ whole genome shotgun (WGS) entry which is preliminary data.</text>
</comment>
<organism evidence="9 10">
    <name type="scientific">Janibacter alkaliphilus</name>
    <dbReference type="NCBI Taxonomy" id="1069963"/>
    <lineage>
        <taxon>Bacteria</taxon>
        <taxon>Bacillati</taxon>
        <taxon>Actinomycetota</taxon>
        <taxon>Actinomycetes</taxon>
        <taxon>Micrococcales</taxon>
        <taxon>Intrasporangiaceae</taxon>
        <taxon>Janibacter</taxon>
    </lineage>
</organism>
<reference evidence="9 10" key="1">
    <citation type="submission" date="2020-07" db="EMBL/GenBank/DDBJ databases">
        <title>Sequencing the genomes of 1000 actinobacteria strains.</title>
        <authorList>
            <person name="Klenk H.-P."/>
        </authorList>
    </citation>
    <scope>NUCLEOTIDE SEQUENCE [LARGE SCALE GENOMIC DNA]</scope>
    <source>
        <strain evidence="9 10">DSM 24723</strain>
    </source>
</reference>
<dbReference type="Gene3D" id="1.20.58.220">
    <property type="entry name" value="Phosphate transport system protein phou homolog 2, domain 2"/>
    <property type="match status" value="1"/>
</dbReference>
<dbReference type="GO" id="GO:0006817">
    <property type="term" value="P:phosphate ion transport"/>
    <property type="evidence" value="ECO:0007669"/>
    <property type="project" value="UniProtKB-KW"/>
</dbReference>
<dbReference type="SUPFAM" id="SSF109755">
    <property type="entry name" value="PhoU-like"/>
    <property type="match status" value="1"/>
</dbReference>
<evidence type="ECO:0000256" key="5">
    <source>
        <dbReference type="ARBA" id="ARBA00022490"/>
    </source>
</evidence>
<evidence type="ECO:0000256" key="3">
    <source>
        <dbReference type="ARBA" id="ARBA00011738"/>
    </source>
</evidence>
<dbReference type="InterPro" id="IPR026022">
    <property type="entry name" value="PhoU_dom"/>
</dbReference>
<dbReference type="GO" id="GO:0005737">
    <property type="term" value="C:cytoplasm"/>
    <property type="evidence" value="ECO:0007669"/>
    <property type="project" value="UniProtKB-SubCell"/>
</dbReference>
<keyword evidence="6 7" id="KW-0592">Phosphate transport</keyword>
<dbReference type="InterPro" id="IPR028366">
    <property type="entry name" value="PhoU"/>
</dbReference>
<evidence type="ECO:0000256" key="7">
    <source>
        <dbReference type="PIRNR" id="PIRNR003107"/>
    </source>
</evidence>
<dbReference type="FunFam" id="1.20.58.220:FF:000004">
    <property type="entry name" value="Phosphate-specific transport system accessory protein PhoU"/>
    <property type="match status" value="1"/>
</dbReference>
<evidence type="ECO:0000256" key="2">
    <source>
        <dbReference type="ARBA" id="ARBA00008107"/>
    </source>
</evidence>
<dbReference type="InterPro" id="IPR038078">
    <property type="entry name" value="PhoU-like_sf"/>
</dbReference>
<proteinExistence type="inferred from homology"/>
<keyword evidence="5 7" id="KW-0963">Cytoplasm</keyword>
<name>A0A852XEP1_9MICO</name>
<keyword evidence="4 7" id="KW-0813">Transport</keyword>
<evidence type="ECO:0000313" key="10">
    <source>
        <dbReference type="Proteomes" id="UP000592181"/>
    </source>
</evidence>
<gene>
    <name evidence="9" type="ORF">BJY28_001400</name>
</gene>
<feature type="domain" description="PhoU" evidence="8">
    <location>
        <begin position="16"/>
        <end position="103"/>
    </location>
</feature>
<dbReference type="RefSeq" id="WP_179462368.1">
    <property type="nucleotide sequence ID" value="NZ_JACBZX010000001.1"/>
</dbReference>
<evidence type="ECO:0000256" key="1">
    <source>
        <dbReference type="ARBA" id="ARBA00004496"/>
    </source>
</evidence>
<protein>
    <recommendedName>
        <fullName evidence="7">Phosphate-specific transport system accessory protein PhoU</fullName>
    </recommendedName>
</protein>